<proteinExistence type="predicted"/>
<dbReference type="Pfam" id="PF01755">
    <property type="entry name" value="Glyco_transf_25"/>
    <property type="match status" value="1"/>
</dbReference>
<sequence length="273" mass="31414">MDKHDAASATPSPYYNVTGTAVAGPVQGRVFVISLARATERRETFSQTAPDGDLPWEFFDACESLSPDLRYNETDALIRNGRTMHPRELACYSSHYSVWKKIADENIPQALIVEDDAIVDWGLVKRLFACNLAEEGLHYLKLYNNRPVKFRILDEMFLGKCLIRFSGYAHGMVAYAVTQEGAAQLVERLQDVYRPVDDEIDRDWHHGLPNLAIFPQPAFEKVGTSTIGYDRFEEAPLPRALFVRRQLYRVREKLSRWFLSSARRRVRLRSGWR</sequence>
<gene>
    <name evidence="2" type="ORF">FAA97_06320</name>
</gene>
<dbReference type="Proteomes" id="UP000308828">
    <property type="component" value="Unassembled WGS sequence"/>
</dbReference>
<feature type="domain" description="Glycosyl transferase family 25" evidence="1">
    <location>
        <begin position="30"/>
        <end position="198"/>
    </location>
</feature>
<keyword evidence="2" id="KW-0808">Transferase</keyword>
<dbReference type="InterPro" id="IPR002654">
    <property type="entry name" value="Glyco_trans_25"/>
</dbReference>
<evidence type="ECO:0000313" key="3">
    <source>
        <dbReference type="Proteomes" id="UP000308828"/>
    </source>
</evidence>
<organism evidence="2 3">
    <name type="scientific">Peteryoungia ipomoeae</name>
    <dbReference type="NCBI Taxonomy" id="1210932"/>
    <lineage>
        <taxon>Bacteria</taxon>
        <taxon>Pseudomonadati</taxon>
        <taxon>Pseudomonadota</taxon>
        <taxon>Alphaproteobacteria</taxon>
        <taxon>Hyphomicrobiales</taxon>
        <taxon>Rhizobiaceae</taxon>
        <taxon>Peteryoungia</taxon>
    </lineage>
</organism>
<name>A0A4S8P9L3_9HYPH</name>
<comment type="caution">
    <text evidence="2">The sequence shown here is derived from an EMBL/GenBank/DDBJ whole genome shotgun (WGS) entry which is preliminary data.</text>
</comment>
<dbReference type="RefSeq" id="WP_136597627.1">
    <property type="nucleotide sequence ID" value="NZ_STGV01000001.1"/>
</dbReference>
<reference evidence="2 3" key="1">
    <citation type="submission" date="2019-04" db="EMBL/GenBank/DDBJ databases">
        <title>Genome sequence of strain shin9-1.</title>
        <authorList>
            <person name="Gao J."/>
            <person name="Sun J."/>
        </authorList>
    </citation>
    <scope>NUCLEOTIDE SEQUENCE [LARGE SCALE GENOMIC DNA]</scope>
    <source>
        <strain evidence="3">shin9-1</strain>
    </source>
</reference>
<dbReference type="GO" id="GO:0016740">
    <property type="term" value="F:transferase activity"/>
    <property type="evidence" value="ECO:0007669"/>
    <property type="project" value="UniProtKB-KW"/>
</dbReference>
<evidence type="ECO:0000313" key="2">
    <source>
        <dbReference type="EMBL" id="THV25792.1"/>
    </source>
</evidence>
<dbReference type="OrthoDB" id="259382at2"/>
<dbReference type="AlphaFoldDB" id="A0A4S8P9L3"/>
<evidence type="ECO:0000259" key="1">
    <source>
        <dbReference type="Pfam" id="PF01755"/>
    </source>
</evidence>
<protein>
    <submittedName>
        <fullName evidence="2">Glycosyltransferase family 25 protein</fullName>
    </submittedName>
</protein>
<dbReference type="EMBL" id="STGV01000001">
    <property type="protein sequence ID" value="THV25792.1"/>
    <property type="molecule type" value="Genomic_DNA"/>
</dbReference>
<dbReference type="CDD" id="cd06532">
    <property type="entry name" value="Glyco_transf_25"/>
    <property type="match status" value="1"/>
</dbReference>
<accession>A0A4S8P9L3</accession>
<keyword evidence="3" id="KW-1185">Reference proteome</keyword>